<sequence>MIRNFDEIITLAQKHQPIRVAVAAAEDWSVLKGIEMAKERGLIEPIFVGDKEKISRIIEAENFNLIAGTDIVHVEDEKQACFKAIEIARAGEAEAVMKGKVDSGTFMGIALNRKMGIRGDRLASCVALLEDLRANRILYLTDPVLNISPNLMEKAELIKNAVKFVRVMGIPKPKVAVISAVELINPNMPSTIDAACLSKMAERGQISDAIVDGPFALDTLFSHKAALRKKIEGPLAGEVDVLLAPNIETANAIYKMWTHFAGYNAIGVSIGMEVQLIHLPRESVPEAKLVGIAATVLILRNK</sequence>
<evidence type="ECO:0000259" key="4">
    <source>
        <dbReference type="Pfam" id="PF01515"/>
    </source>
</evidence>
<keyword evidence="2 5" id="KW-0808">Transferase</keyword>
<dbReference type="Pfam" id="PF01515">
    <property type="entry name" value="PTA_PTB"/>
    <property type="match status" value="1"/>
</dbReference>
<protein>
    <submittedName>
        <fullName evidence="5">Putative phosphate butyryltransferase</fullName>
    </submittedName>
</protein>
<dbReference type="InterPro" id="IPR002505">
    <property type="entry name" value="PTA_PTB"/>
</dbReference>
<accession>D2XBH4</accession>
<evidence type="ECO:0000313" key="5">
    <source>
        <dbReference type="EMBL" id="ADB04293.1"/>
    </source>
</evidence>
<dbReference type="InterPro" id="IPR012147">
    <property type="entry name" value="P_Ac_Bu_trans"/>
</dbReference>
<dbReference type="InterPro" id="IPR050500">
    <property type="entry name" value="Phos_Acetyltrans/Butyryltrans"/>
</dbReference>
<proteinExistence type="inferred from homology"/>
<feature type="domain" description="Phosphate acetyl/butaryl transferase" evidence="4">
    <location>
        <begin position="80"/>
        <end position="267"/>
    </location>
</feature>
<dbReference type="PIRSF" id="PIRSF000428">
    <property type="entry name" value="P_Ac_trans"/>
    <property type="match status" value="1"/>
</dbReference>
<dbReference type="GO" id="GO:0016746">
    <property type="term" value="F:acyltransferase activity"/>
    <property type="evidence" value="ECO:0007669"/>
    <property type="project" value="UniProtKB-KW"/>
</dbReference>
<keyword evidence="3" id="KW-0012">Acyltransferase</keyword>
<dbReference type="AlphaFoldDB" id="D2XBH4"/>
<dbReference type="PANTHER" id="PTHR43356">
    <property type="entry name" value="PHOSPHATE ACETYLTRANSFERASE"/>
    <property type="match status" value="1"/>
</dbReference>
<evidence type="ECO:0000256" key="3">
    <source>
        <dbReference type="ARBA" id="ARBA00023315"/>
    </source>
</evidence>
<evidence type="ECO:0000256" key="1">
    <source>
        <dbReference type="ARBA" id="ARBA00005656"/>
    </source>
</evidence>
<dbReference type="EMBL" id="GU080096">
    <property type="protein sequence ID" value="ADB04293.1"/>
    <property type="molecule type" value="Genomic_DNA"/>
</dbReference>
<feature type="non-terminal residue" evidence="5">
    <location>
        <position position="302"/>
    </location>
</feature>
<dbReference type="Gene3D" id="3.40.718.10">
    <property type="entry name" value="Isopropylmalate Dehydrogenase"/>
    <property type="match status" value="1"/>
</dbReference>
<organism evidence="5">
    <name type="scientific">bacterium enrichment culture clone N47</name>
    <dbReference type="NCBI Taxonomy" id="700510"/>
    <lineage>
        <taxon>Bacteria</taxon>
        <taxon>environmental samples</taxon>
    </lineage>
</organism>
<dbReference type="SUPFAM" id="SSF53659">
    <property type="entry name" value="Isocitrate/Isopropylmalate dehydrogenase-like"/>
    <property type="match status" value="1"/>
</dbReference>
<dbReference type="PANTHER" id="PTHR43356:SF2">
    <property type="entry name" value="PHOSPHATE ACETYLTRANSFERASE"/>
    <property type="match status" value="1"/>
</dbReference>
<comment type="similarity">
    <text evidence="1">Belongs to the phosphate acetyltransferase and butyryltransferase family.</text>
</comment>
<name>D2XBH4_9BACT</name>
<evidence type="ECO:0000256" key="2">
    <source>
        <dbReference type="ARBA" id="ARBA00022679"/>
    </source>
</evidence>
<reference evidence="5" key="1">
    <citation type="journal article" date="2010" name="J. Bacteriol.">
        <title>Combined genomic and proteomic approaches identify gene clusters involved in anaerobic 2-methylnaphthalene degradation in the sulfate-reducing enrichment culture N47.</title>
        <authorList>
            <person name="Selesi D."/>
            <person name="Jehmlich N."/>
            <person name="von Bergen M."/>
            <person name="Schmidt F."/>
            <person name="Rattei T."/>
            <person name="Tischler P."/>
            <person name="Lueders T."/>
            <person name="Meckenstock R.U."/>
        </authorList>
    </citation>
    <scope>NUCLEOTIDE SEQUENCE</scope>
</reference>